<gene>
    <name evidence="4" type="ORF">EWU20_03365</name>
</gene>
<dbReference type="OrthoDB" id="9768836at2"/>
<dbReference type="InterPro" id="IPR036291">
    <property type="entry name" value="NAD(P)-bd_dom_sf"/>
</dbReference>
<keyword evidence="1" id="KW-0560">Oxidoreductase</keyword>
<protein>
    <submittedName>
        <fullName evidence="4">Gfo/Idh/MocA family oxidoreductase</fullName>
    </submittedName>
</protein>
<evidence type="ECO:0000259" key="3">
    <source>
        <dbReference type="Pfam" id="PF22725"/>
    </source>
</evidence>
<evidence type="ECO:0000313" key="4">
    <source>
        <dbReference type="EMBL" id="TBH74187.1"/>
    </source>
</evidence>
<dbReference type="GO" id="GO:0000166">
    <property type="term" value="F:nucleotide binding"/>
    <property type="evidence" value="ECO:0007669"/>
    <property type="project" value="InterPro"/>
</dbReference>
<organism evidence="4 5">
    <name type="scientific">Aquirufa antheringensis</name>
    <dbReference type="NCBI Taxonomy" id="2516559"/>
    <lineage>
        <taxon>Bacteria</taxon>
        <taxon>Pseudomonadati</taxon>
        <taxon>Bacteroidota</taxon>
        <taxon>Cytophagia</taxon>
        <taxon>Cytophagales</taxon>
        <taxon>Flectobacillaceae</taxon>
        <taxon>Aquirufa</taxon>
    </lineage>
</organism>
<dbReference type="PANTHER" id="PTHR43818:SF11">
    <property type="entry name" value="BCDNA.GH03377"/>
    <property type="match status" value="1"/>
</dbReference>
<keyword evidence="5" id="KW-1185">Reference proteome</keyword>
<dbReference type="PROSITE" id="PS51318">
    <property type="entry name" value="TAT"/>
    <property type="match status" value="1"/>
</dbReference>
<dbReference type="InterPro" id="IPR000683">
    <property type="entry name" value="Gfo/Idh/MocA-like_OxRdtase_N"/>
</dbReference>
<dbReference type="InterPro" id="IPR050463">
    <property type="entry name" value="Gfo/Idh/MocA_oxidrdct_glycsds"/>
</dbReference>
<reference evidence="4 5" key="1">
    <citation type="submission" date="2019-02" db="EMBL/GenBank/DDBJ databases">
        <title>Genome of a new Bacteroidetes strain.</title>
        <authorList>
            <person name="Pitt A."/>
        </authorList>
    </citation>
    <scope>NUCLEOTIDE SEQUENCE [LARGE SCALE GENOMIC DNA]</scope>
    <source>
        <strain evidence="4 5">103A-SOEBACH</strain>
    </source>
</reference>
<dbReference type="PANTHER" id="PTHR43818">
    <property type="entry name" value="BCDNA.GH03377"/>
    <property type="match status" value="1"/>
</dbReference>
<dbReference type="SUPFAM" id="SSF51735">
    <property type="entry name" value="NAD(P)-binding Rossmann-fold domains"/>
    <property type="match status" value="1"/>
</dbReference>
<feature type="domain" description="GFO/IDH/MocA-like oxidoreductase" evidence="3">
    <location>
        <begin position="179"/>
        <end position="303"/>
    </location>
</feature>
<sequence length="383" mass="42662">MKTNASNRREFLHNASMLGGMAFLPSSFKDVTKTFAPATPERIIAPRLKFGVVGINHGHIYSMANSIIRGGGEFVSYYAKEPDLIKDFAKRYPQAKLVKSEAEVLEDPSIKLVLSSITPNERAPLGIRVMQHGKDYMVDKPGIISLEQLAEVRKVQKETKRIYSISFSERFENKATELASQLVASGKIGKVMQTLGTGPHRMSVNSRPDWFFDTKYYGGIITDIASHQVDQFLHFTGSTQGEVVASQIANHHHPQYPKFQDFGDLMLRSNKGSGYIRVDWFTPDGLNTWGDGRLTILGTDGYMEVRKNTDIASPHGTGSHLYVVTNKETLYIDCKDVNLPHGELLVNDVLHRTETAMTQAHCFLSTELALIAQKNATNISIKA</sequence>
<evidence type="ECO:0000313" key="5">
    <source>
        <dbReference type="Proteomes" id="UP000293583"/>
    </source>
</evidence>
<dbReference type="Pfam" id="PF22725">
    <property type="entry name" value="GFO_IDH_MocA_C3"/>
    <property type="match status" value="1"/>
</dbReference>
<evidence type="ECO:0000259" key="2">
    <source>
        <dbReference type="Pfam" id="PF01408"/>
    </source>
</evidence>
<dbReference type="Gene3D" id="3.30.360.10">
    <property type="entry name" value="Dihydrodipicolinate Reductase, domain 2"/>
    <property type="match status" value="1"/>
</dbReference>
<feature type="domain" description="Gfo/Idh/MocA-like oxidoreductase N-terminal" evidence="2">
    <location>
        <begin position="49"/>
        <end position="166"/>
    </location>
</feature>
<evidence type="ECO:0000256" key="1">
    <source>
        <dbReference type="ARBA" id="ARBA00023002"/>
    </source>
</evidence>
<dbReference type="GO" id="GO:0016491">
    <property type="term" value="F:oxidoreductase activity"/>
    <property type="evidence" value="ECO:0007669"/>
    <property type="project" value="UniProtKB-KW"/>
</dbReference>
<name>A0A4Q9BDW7_9BACT</name>
<comment type="caution">
    <text evidence="4">The sequence shown here is derived from an EMBL/GenBank/DDBJ whole genome shotgun (WGS) entry which is preliminary data.</text>
</comment>
<dbReference type="InterPro" id="IPR006311">
    <property type="entry name" value="TAT_signal"/>
</dbReference>
<dbReference type="RefSeq" id="WP_130922721.1">
    <property type="nucleotide sequence ID" value="NZ_JAANON010000003.1"/>
</dbReference>
<dbReference type="Proteomes" id="UP000293583">
    <property type="component" value="Unassembled WGS sequence"/>
</dbReference>
<proteinExistence type="predicted"/>
<dbReference type="AlphaFoldDB" id="A0A4Q9BDW7"/>
<dbReference type="Pfam" id="PF01408">
    <property type="entry name" value="GFO_IDH_MocA"/>
    <property type="match status" value="1"/>
</dbReference>
<dbReference type="InterPro" id="IPR055170">
    <property type="entry name" value="GFO_IDH_MocA-like_dom"/>
</dbReference>
<dbReference type="Gene3D" id="3.40.50.720">
    <property type="entry name" value="NAD(P)-binding Rossmann-like Domain"/>
    <property type="match status" value="1"/>
</dbReference>
<accession>A0A4Q9BDW7</accession>
<dbReference type="EMBL" id="SEWY01000002">
    <property type="protein sequence ID" value="TBH74187.1"/>
    <property type="molecule type" value="Genomic_DNA"/>
</dbReference>
<dbReference type="SUPFAM" id="SSF55347">
    <property type="entry name" value="Glyceraldehyde-3-phosphate dehydrogenase-like, C-terminal domain"/>
    <property type="match status" value="1"/>
</dbReference>